<accession>A0A1G2US45</accession>
<evidence type="ECO:0000313" key="1">
    <source>
        <dbReference type="EMBL" id="OHB12199.1"/>
    </source>
</evidence>
<sequence length="103" mass="11686">MSLENSFDKNKSLIGGSIPETVEIKDAVVKEKEKPQIFKDERDANGNGYVEFFIEATPVHMNEIHNFRVGYQVTDKLGGMPGKKWQKAYEEDFGPLPKTDTVH</sequence>
<evidence type="ECO:0000313" key="2">
    <source>
        <dbReference type="Proteomes" id="UP000177276"/>
    </source>
</evidence>
<name>A0A1G2US45_9BACT</name>
<comment type="caution">
    <text evidence="1">The sequence shown here is derived from an EMBL/GenBank/DDBJ whole genome shotgun (WGS) entry which is preliminary data.</text>
</comment>
<reference evidence="1 2" key="1">
    <citation type="journal article" date="2016" name="Nat. Commun.">
        <title>Thousands of microbial genomes shed light on interconnected biogeochemical processes in an aquifer system.</title>
        <authorList>
            <person name="Anantharaman K."/>
            <person name="Brown C.T."/>
            <person name="Hug L.A."/>
            <person name="Sharon I."/>
            <person name="Castelle C.J."/>
            <person name="Probst A.J."/>
            <person name="Thomas B.C."/>
            <person name="Singh A."/>
            <person name="Wilkins M.J."/>
            <person name="Karaoz U."/>
            <person name="Brodie E.L."/>
            <person name="Williams K.H."/>
            <person name="Hubbard S.S."/>
            <person name="Banfield J.F."/>
        </authorList>
    </citation>
    <scope>NUCLEOTIDE SEQUENCE [LARGE SCALE GENOMIC DNA]</scope>
</reference>
<protein>
    <submittedName>
        <fullName evidence="1">Uncharacterized protein</fullName>
    </submittedName>
</protein>
<proteinExistence type="predicted"/>
<dbReference type="AlphaFoldDB" id="A0A1G2US45"/>
<dbReference type="Proteomes" id="UP000177276">
    <property type="component" value="Unassembled WGS sequence"/>
</dbReference>
<gene>
    <name evidence="1" type="ORF">A3G46_00090</name>
</gene>
<organism evidence="1 2">
    <name type="scientific">Candidatus Zambryskibacteria bacterium RIFCSPLOWO2_12_FULL_39_16</name>
    <dbReference type="NCBI Taxonomy" id="1802775"/>
    <lineage>
        <taxon>Bacteria</taxon>
        <taxon>Candidatus Zambryskiibacteriota</taxon>
    </lineage>
</organism>
<dbReference type="EMBL" id="MHWS01000014">
    <property type="protein sequence ID" value="OHB12199.1"/>
    <property type="molecule type" value="Genomic_DNA"/>
</dbReference>